<keyword evidence="2" id="KW-1185">Reference proteome</keyword>
<comment type="caution">
    <text evidence="1">The sequence shown here is derived from an EMBL/GenBank/DDBJ whole genome shotgun (WGS) entry which is preliminary data.</text>
</comment>
<dbReference type="AlphaFoldDB" id="A0A8J3NEY4"/>
<evidence type="ECO:0000313" key="1">
    <source>
        <dbReference type="EMBL" id="GID13139.1"/>
    </source>
</evidence>
<evidence type="ECO:0008006" key="3">
    <source>
        <dbReference type="Google" id="ProtNLM"/>
    </source>
</evidence>
<organism evidence="1 2">
    <name type="scientific">Actinocatenispora rupis</name>
    <dbReference type="NCBI Taxonomy" id="519421"/>
    <lineage>
        <taxon>Bacteria</taxon>
        <taxon>Bacillati</taxon>
        <taxon>Actinomycetota</taxon>
        <taxon>Actinomycetes</taxon>
        <taxon>Micromonosporales</taxon>
        <taxon>Micromonosporaceae</taxon>
        <taxon>Actinocatenispora</taxon>
    </lineage>
</organism>
<dbReference type="EMBL" id="BOMB01000023">
    <property type="protein sequence ID" value="GID13139.1"/>
    <property type="molecule type" value="Genomic_DNA"/>
</dbReference>
<dbReference type="Proteomes" id="UP000612808">
    <property type="component" value="Unassembled WGS sequence"/>
</dbReference>
<gene>
    <name evidence="1" type="ORF">Aru02nite_40280</name>
</gene>
<reference evidence="1" key="1">
    <citation type="submission" date="2021-01" db="EMBL/GenBank/DDBJ databases">
        <title>Whole genome shotgun sequence of Actinocatenispora rupis NBRC 107355.</title>
        <authorList>
            <person name="Komaki H."/>
            <person name="Tamura T."/>
        </authorList>
    </citation>
    <scope>NUCLEOTIDE SEQUENCE</scope>
    <source>
        <strain evidence="1">NBRC 107355</strain>
    </source>
</reference>
<protein>
    <recommendedName>
        <fullName evidence="3">Bacteriocin-protection, YdeI or OmpD-Associated</fullName>
    </recommendedName>
</protein>
<proteinExistence type="predicted"/>
<sequence length="192" mass="21617">MGMDDEPVLEFASRAEWAAWLAAEHSSARAVWIRMPRKATGIPTVTYAEALVEALRFGWIDGQSRGIDDEWHKRRWTPRTARSKWSKRNVSLAEELIAAGRMEPAGLREVERARADGRWAAAYDAASTATVPDDLAAAFDAEPAARAFFDTLDSRNRFSVLHRIQDAKRPETRARRIEKYVAMLAAGEKIHP</sequence>
<evidence type="ECO:0000313" key="2">
    <source>
        <dbReference type="Proteomes" id="UP000612808"/>
    </source>
</evidence>
<accession>A0A8J3NEY4</accession>
<dbReference type="Pfam" id="PF13376">
    <property type="entry name" value="OmdA"/>
    <property type="match status" value="1"/>
</dbReference>
<name>A0A8J3NEY4_9ACTN</name>